<proteinExistence type="predicted"/>
<keyword evidence="2" id="KW-1185">Reference proteome</keyword>
<dbReference type="RefSeq" id="WP_162944071.1">
    <property type="nucleotide sequence ID" value="NZ_BMIW01000057.1"/>
</dbReference>
<evidence type="ECO:0000313" key="1">
    <source>
        <dbReference type="EMBL" id="GGG19537.1"/>
    </source>
</evidence>
<name>A0ABQ1W8Y2_9BACL</name>
<dbReference type="Proteomes" id="UP000608420">
    <property type="component" value="Unassembled WGS sequence"/>
</dbReference>
<comment type="caution">
    <text evidence="1">The sequence shown here is derived from an EMBL/GenBank/DDBJ whole genome shotgun (WGS) entry which is preliminary data.</text>
</comment>
<dbReference type="EMBL" id="BMIW01000057">
    <property type="protein sequence ID" value="GGG19537.1"/>
    <property type="molecule type" value="Genomic_DNA"/>
</dbReference>
<reference evidence="2" key="1">
    <citation type="journal article" date="2019" name="Int. J. Syst. Evol. Microbiol.">
        <title>The Global Catalogue of Microorganisms (GCM) 10K type strain sequencing project: providing services to taxonomists for standard genome sequencing and annotation.</title>
        <authorList>
            <consortium name="The Broad Institute Genomics Platform"/>
            <consortium name="The Broad Institute Genome Sequencing Center for Infectious Disease"/>
            <person name="Wu L."/>
            <person name="Ma J."/>
        </authorList>
    </citation>
    <scope>NUCLEOTIDE SEQUENCE [LARGE SCALE GENOMIC DNA]</scope>
    <source>
        <strain evidence="2">CGMCC 1.15420</strain>
    </source>
</reference>
<sequence length="48" mass="5512">MAFLRPKNNIKGANKNYDGFKNLIDKRARNKMLAMWSKQTKKNGGGKK</sequence>
<organism evidence="1 2">
    <name type="scientific">Paenibacillus aceti</name>
    <dbReference type="NCBI Taxonomy" id="1820010"/>
    <lineage>
        <taxon>Bacteria</taxon>
        <taxon>Bacillati</taxon>
        <taxon>Bacillota</taxon>
        <taxon>Bacilli</taxon>
        <taxon>Bacillales</taxon>
        <taxon>Paenibacillaceae</taxon>
        <taxon>Paenibacillus</taxon>
    </lineage>
</organism>
<gene>
    <name evidence="1" type="ORF">GCM10010913_47020</name>
</gene>
<protein>
    <submittedName>
        <fullName evidence="1">Uncharacterized protein</fullName>
    </submittedName>
</protein>
<evidence type="ECO:0000313" key="2">
    <source>
        <dbReference type="Proteomes" id="UP000608420"/>
    </source>
</evidence>
<accession>A0ABQ1W8Y2</accession>